<dbReference type="PANTHER" id="PTHR24559">
    <property type="entry name" value="TRANSPOSON TY3-I GAG-POL POLYPROTEIN"/>
    <property type="match status" value="1"/>
</dbReference>
<dbReference type="InterPro" id="IPR005162">
    <property type="entry name" value="Retrotrans_gag_dom"/>
</dbReference>
<proteinExistence type="predicted"/>
<dbReference type="SUPFAM" id="SSF56672">
    <property type="entry name" value="DNA/RNA polymerases"/>
    <property type="match status" value="1"/>
</dbReference>
<keyword evidence="5" id="KW-1185">Reference proteome</keyword>
<dbReference type="InterPro" id="IPR043128">
    <property type="entry name" value="Rev_trsase/Diguanyl_cyclase"/>
</dbReference>
<dbReference type="Gene3D" id="3.10.10.10">
    <property type="entry name" value="HIV Type 1 Reverse Transcriptase, subunit A, domain 1"/>
    <property type="match status" value="1"/>
</dbReference>
<feature type="domain" description="Retrotransposon gag" evidence="3">
    <location>
        <begin position="17"/>
        <end position="85"/>
    </location>
</feature>
<dbReference type="AlphaFoldDB" id="A0A151R0K0"/>
<reference evidence="4" key="1">
    <citation type="journal article" date="2012" name="Nat. Biotechnol.">
        <title>Draft genome sequence of pigeonpea (Cajanus cajan), an orphan legume crop of resource-poor farmers.</title>
        <authorList>
            <person name="Varshney R.K."/>
            <person name="Chen W."/>
            <person name="Li Y."/>
            <person name="Bharti A.K."/>
            <person name="Saxena R.K."/>
            <person name="Schlueter J.A."/>
            <person name="Donoghue M.T."/>
            <person name="Azam S."/>
            <person name="Fan G."/>
            <person name="Whaley A.M."/>
            <person name="Farmer A.D."/>
            <person name="Sheridan J."/>
            <person name="Iwata A."/>
            <person name="Tuteja R."/>
            <person name="Penmetsa R.V."/>
            <person name="Wu W."/>
            <person name="Upadhyaya H.D."/>
            <person name="Yang S.P."/>
            <person name="Shah T."/>
            <person name="Saxena K.B."/>
            <person name="Michael T."/>
            <person name="McCombie W.R."/>
            <person name="Yang B."/>
            <person name="Zhang G."/>
            <person name="Yang H."/>
            <person name="Wang J."/>
            <person name="Spillane C."/>
            <person name="Cook D.R."/>
            <person name="May G.D."/>
            <person name="Xu X."/>
            <person name="Jackson S.A."/>
        </authorList>
    </citation>
    <scope>NUCLEOTIDE SEQUENCE [LARGE SCALE GENOMIC DNA]</scope>
</reference>
<dbReference type="Pfam" id="PF03732">
    <property type="entry name" value="Retrotrans_gag"/>
    <property type="match status" value="1"/>
</dbReference>
<evidence type="ECO:0000256" key="1">
    <source>
        <dbReference type="SAM" id="MobiDB-lite"/>
    </source>
</evidence>
<dbReference type="PANTHER" id="PTHR24559:SF444">
    <property type="entry name" value="REVERSE TRANSCRIPTASE DOMAIN-CONTAINING PROTEIN"/>
    <property type="match status" value="1"/>
</dbReference>
<dbReference type="InterPro" id="IPR043502">
    <property type="entry name" value="DNA/RNA_pol_sf"/>
</dbReference>
<dbReference type="CDD" id="cd01647">
    <property type="entry name" value="RT_LTR"/>
    <property type="match status" value="1"/>
</dbReference>
<feature type="domain" description="Reverse transcriptase" evidence="2">
    <location>
        <begin position="241"/>
        <end position="374"/>
    </location>
</feature>
<gene>
    <name evidence="4" type="ORF">KK1_042884</name>
</gene>
<protein>
    <submittedName>
        <fullName evidence="4">Transposon Ty3-I Gag-Pol polyprotein</fullName>
    </submittedName>
</protein>
<dbReference type="Proteomes" id="UP000075243">
    <property type="component" value="Unassembled WGS sequence"/>
</dbReference>
<dbReference type="Gramene" id="C.cajan_41810.t">
    <property type="protein sequence ID" value="C.cajan_41810.t"/>
    <property type="gene ID" value="C.cajan_41810"/>
</dbReference>
<dbReference type="InterPro" id="IPR053134">
    <property type="entry name" value="RNA-dir_DNA_polymerase"/>
</dbReference>
<name>A0A151R0K0_CAJCA</name>
<evidence type="ECO:0000259" key="3">
    <source>
        <dbReference type="Pfam" id="PF03732"/>
    </source>
</evidence>
<evidence type="ECO:0000259" key="2">
    <source>
        <dbReference type="Pfam" id="PF00078"/>
    </source>
</evidence>
<dbReference type="Gene3D" id="3.30.70.270">
    <property type="match status" value="1"/>
</dbReference>
<evidence type="ECO:0000313" key="4">
    <source>
        <dbReference type="EMBL" id="KYP36022.1"/>
    </source>
</evidence>
<dbReference type="EMBL" id="KQ484280">
    <property type="protein sequence ID" value="KYP36022.1"/>
    <property type="molecule type" value="Genomic_DNA"/>
</dbReference>
<feature type="region of interest" description="Disordered" evidence="1">
    <location>
        <begin position="113"/>
        <end position="140"/>
    </location>
</feature>
<dbReference type="InterPro" id="IPR000477">
    <property type="entry name" value="RT_dom"/>
</dbReference>
<accession>A0A151R0K0</accession>
<feature type="non-terminal residue" evidence="4">
    <location>
        <position position="1"/>
    </location>
</feature>
<dbReference type="Pfam" id="PF00078">
    <property type="entry name" value="RVT_1"/>
    <property type="match status" value="1"/>
</dbReference>
<organism evidence="4 5">
    <name type="scientific">Cajanus cajan</name>
    <name type="common">Pigeon pea</name>
    <name type="synonym">Cajanus indicus</name>
    <dbReference type="NCBI Taxonomy" id="3821"/>
    <lineage>
        <taxon>Eukaryota</taxon>
        <taxon>Viridiplantae</taxon>
        <taxon>Streptophyta</taxon>
        <taxon>Embryophyta</taxon>
        <taxon>Tracheophyta</taxon>
        <taxon>Spermatophyta</taxon>
        <taxon>Magnoliopsida</taxon>
        <taxon>eudicotyledons</taxon>
        <taxon>Gunneridae</taxon>
        <taxon>Pentapetalae</taxon>
        <taxon>rosids</taxon>
        <taxon>fabids</taxon>
        <taxon>Fabales</taxon>
        <taxon>Fabaceae</taxon>
        <taxon>Papilionoideae</taxon>
        <taxon>50 kb inversion clade</taxon>
        <taxon>NPAAA clade</taxon>
        <taxon>indigoferoid/millettioid clade</taxon>
        <taxon>Phaseoleae</taxon>
        <taxon>Cajanus</taxon>
    </lineage>
</organism>
<evidence type="ECO:0000313" key="5">
    <source>
        <dbReference type="Proteomes" id="UP000075243"/>
    </source>
</evidence>
<sequence length="375" mass="43388">EKIFTVLEFSEERKLAYAVCMLAFLEKCLSDSVRYAKEIEFMRLQQGSMSISNYVMSFEHLAHFYSQAISKAWRRCRKFAEGLRHELKRVIVPMSIKKFPALVEKAKTVERLESGGNSGKAARVQEGSSESRKRGQQIGPHDPMTGLFSLRGVLLVGDLVLLLLRMEHIRCNVTDMRPTIAGRVYALSSVETSTSSNLVKRKGKVAGEDVLFLFDSSATHLFIFVRSNVSPWGALVLLVEKDGGARLCVDYWQLNKLTKRNKYPLPRIDDLIGQLRGTSMFLMIDLRSIYHQIRVKESDILKTAFRTRYGRCEYVVMHFYVTNAPTVFMDYMNRIFRSFLDRFVMVFIEDILVYSRSLKDHREHLRLVLEVLRER</sequence>